<keyword evidence="2" id="KW-1185">Reference proteome</keyword>
<evidence type="ECO:0000313" key="1">
    <source>
        <dbReference type="EMBL" id="APZ34319.1"/>
    </source>
</evidence>
<proteinExistence type="predicted"/>
<accession>A0A1P8U866</accession>
<gene>
    <name evidence="1" type="ORF">BOH66_08735</name>
</gene>
<name>A0A1P8U866_9MICO</name>
<dbReference type="AlphaFoldDB" id="A0A1P8U866"/>
<dbReference type="KEGG" id="maur:BOH66_08735"/>
<reference evidence="1 2" key="1">
    <citation type="submission" date="2016-12" db="EMBL/GenBank/DDBJ databases">
        <title>Complete genome sequence of Microbacterium aurum KACC 15219.</title>
        <authorList>
            <person name="Jung Y."/>
            <person name="Shin J.-H."/>
            <person name="Lee Y.-J."/>
            <person name="Yi H."/>
            <person name="Bahn Y.-S."/>
            <person name="Kim J.F."/>
            <person name="Lee D.-W."/>
        </authorList>
    </citation>
    <scope>NUCLEOTIDE SEQUENCE [LARGE SCALE GENOMIC DNA]</scope>
    <source>
        <strain evidence="1 2">KACC 15219</strain>
    </source>
</reference>
<sequence length="65" mass="7123">MAGTAPIESANNTVGPRSECLNRTAWSWIDSLHEKANDTDSGPAVTRGHASRIVRRSLWMKTSAR</sequence>
<dbReference type="EMBL" id="CP018762">
    <property type="protein sequence ID" value="APZ34319.1"/>
    <property type="molecule type" value="Genomic_DNA"/>
</dbReference>
<protein>
    <submittedName>
        <fullName evidence="1">Uncharacterized protein</fullName>
    </submittedName>
</protein>
<dbReference type="Proteomes" id="UP000187185">
    <property type="component" value="Chromosome"/>
</dbReference>
<evidence type="ECO:0000313" key="2">
    <source>
        <dbReference type="Proteomes" id="UP000187185"/>
    </source>
</evidence>
<organism evidence="1 2">
    <name type="scientific">Microbacterium aurum</name>
    <dbReference type="NCBI Taxonomy" id="36805"/>
    <lineage>
        <taxon>Bacteria</taxon>
        <taxon>Bacillati</taxon>
        <taxon>Actinomycetota</taxon>
        <taxon>Actinomycetes</taxon>
        <taxon>Micrococcales</taxon>
        <taxon>Microbacteriaceae</taxon>
        <taxon>Microbacterium</taxon>
    </lineage>
</organism>